<name>A0A1M4XXZ9_9BACT</name>
<sequence>MAKAFLIDTSRCTACRGCQVACKEWHGLPANRTRQRGSHQNPPDLNAYNYKVVRFHEDLKGGNIRWFFFPDQCRHCVDPPCKAEAEGYVEGAVVRDEATGAVVFTLLTAKLSPQACEAVRSACPYDIPRRDEKTGRLTKCDMCIDRVAAGMAPACVKACPTGAMNFGERSEMLKLGERRLAQAKKVYPEAALVDADTVHTVFLVPDPRVDFGPPPGIDLHAFLGEPRSASISEPSLR</sequence>
<dbReference type="PROSITE" id="PS51379">
    <property type="entry name" value="4FE4S_FER_2"/>
    <property type="match status" value="1"/>
</dbReference>
<proteinExistence type="predicted"/>
<comment type="subcellular location">
    <subcellularLocation>
        <location evidence="1">Cell envelope</location>
    </subcellularLocation>
</comment>
<gene>
    <name evidence="8" type="ORF">SAMN02745206_01150</name>
</gene>
<keyword evidence="2" id="KW-0004">4Fe-4S</keyword>
<dbReference type="CDD" id="cd10559">
    <property type="entry name" value="W-FDH"/>
    <property type="match status" value="1"/>
</dbReference>
<keyword evidence="5" id="KW-0408">Iron</keyword>
<accession>A0A1M4XXZ9</accession>
<protein>
    <submittedName>
        <fullName evidence="8">Formate dehydrogenase iron-sulfur subunit</fullName>
    </submittedName>
</protein>
<dbReference type="GO" id="GO:0046872">
    <property type="term" value="F:metal ion binding"/>
    <property type="evidence" value="ECO:0007669"/>
    <property type="project" value="UniProtKB-KW"/>
</dbReference>
<keyword evidence="9" id="KW-1185">Reference proteome</keyword>
<evidence type="ECO:0000256" key="4">
    <source>
        <dbReference type="ARBA" id="ARBA00022737"/>
    </source>
</evidence>
<dbReference type="PANTHER" id="PTHR43545:SF4">
    <property type="entry name" value="IRON-SULFUR PROTEIN"/>
    <property type="match status" value="1"/>
</dbReference>
<feature type="domain" description="4Fe-4S ferredoxin-type" evidence="7">
    <location>
        <begin position="3"/>
        <end position="33"/>
    </location>
</feature>
<keyword evidence="3" id="KW-0479">Metal-binding</keyword>
<evidence type="ECO:0000256" key="5">
    <source>
        <dbReference type="ARBA" id="ARBA00023004"/>
    </source>
</evidence>
<dbReference type="PANTHER" id="PTHR43545">
    <property type="entry name" value="FORMATE DEHYDROGENASE, NITRATE-INDUCIBLE, IRON-SULFUR SUBUNIT"/>
    <property type="match status" value="1"/>
</dbReference>
<evidence type="ECO:0000256" key="3">
    <source>
        <dbReference type="ARBA" id="ARBA00022723"/>
    </source>
</evidence>
<dbReference type="RefSeq" id="WP_073037813.1">
    <property type="nucleotide sequence ID" value="NZ_FQVB01000009.1"/>
</dbReference>
<dbReference type="SUPFAM" id="SSF54862">
    <property type="entry name" value="4Fe-4S ferredoxins"/>
    <property type="match status" value="1"/>
</dbReference>
<dbReference type="Proteomes" id="UP000184076">
    <property type="component" value="Unassembled WGS sequence"/>
</dbReference>
<evidence type="ECO:0000313" key="8">
    <source>
        <dbReference type="EMBL" id="SHE98484.1"/>
    </source>
</evidence>
<keyword evidence="6" id="KW-0411">Iron-sulfur</keyword>
<organism evidence="8 9">
    <name type="scientific">Desulfacinum infernum DSM 9756</name>
    <dbReference type="NCBI Taxonomy" id="1121391"/>
    <lineage>
        <taxon>Bacteria</taxon>
        <taxon>Pseudomonadati</taxon>
        <taxon>Thermodesulfobacteriota</taxon>
        <taxon>Syntrophobacteria</taxon>
        <taxon>Syntrophobacterales</taxon>
        <taxon>Syntrophobacteraceae</taxon>
        <taxon>Desulfacinum</taxon>
    </lineage>
</organism>
<dbReference type="AlphaFoldDB" id="A0A1M4XXZ9"/>
<dbReference type="GO" id="GO:0051539">
    <property type="term" value="F:4 iron, 4 sulfur cluster binding"/>
    <property type="evidence" value="ECO:0007669"/>
    <property type="project" value="UniProtKB-KW"/>
</dbReference>
<dbReference type="Gene3D" id="3.30.70.20">
    <property type="match status" value="2"/>
</dbReference>
<dbReference type="GO" id="GO:0030313">
    <property type="term" value="C:cell envelope"/>
    <property type="evidence" value="ECO:0007669"/>
    <property type="project" value="UniProtKB-SubCell"/>
</dbReference>
<evidence type="ECO:0000256" key="1">
    <source>
        <dbReference type="ARBA" id="ARBA00004196"/>
    </source>
</evidence>
<evidence type="ECO:0000259" key="7">
    <source>
        <dbReference type="PROSITE" id="PS51379"/>
    </source>
</evidence>
<reference evidence="9" key="1">
    <citation type="submission" date="2016-11" db="EMBL/GenBank/DDBJ databases">
        <authorList>
            <person name="Varghese N."/>
            <person name="Submissions S."/>
        </authorList>
    </citation>
    <scope>NUCLEOTIDE SEQUENCE [LARGE SCALE GENOMIC DNA]</scope>
    <source>
        <strain evidence="9">DSM 9756</strain>
    </source>
</reference>
<dbReference type="OrthoDB" id="9789030at2"/>
<evidence type="ECO:0000256" key="6">
    <source>
        <dbReference type="ARBA" id="ARBA00023014"/>
    </source>
</evidence>
<evidence type="ECO:0000313" key="9">
    <source>
        <dbReference type="Proteomes" id="UP000184076"/>
    </source>
</evidence>
<dbReference type="EMBL" id="FQVB01000009">
    <property type="protein sequence ID" value="SHE98484.1"/>
    <property type="molecule type" value="Genomic_DNA"/>
</dbReference>
<dbReference type="Pfam" id="PF13247">
    <property type="entry name" value="Fer4_11"/>
    <property type="match status" value="1"/>
</dbReference>
<keyword evidence="4" id="KW-0677">Repeat</keyword>
<dbReference type="InterPro" id="IPR017896">
    <property type="entry name" value="4Fe4S_Fe-S-bd"/>
</dbReference>
<dbReference type="STRING" id="1121391.SAMN02745206_01150"/>
<dbReference type="InterPro" id="IPR051555">
    <property type="entry name" value="FDH_Electron_Transfer_Unit"/>
</dbReference>
<evidence type="ECO:0000256" key="2">
    <source>
        <dbReference type="ARBA" id="ARBA00022485"/>
    </source>
</evidence>